<gene>
    <name evidence="1 3" type="primary">kdpC</name>
    <name evidence="3" type="ORF">MF626_002547</name>
</gene>
<keyword evidence="1" id="KW-1133">Transmembrane helix</keyword>
<comment type="similarity">
    <text evidence="1">Belongs to the KdpC family.</text>
</comment>
<dbReference type="GO" id="GO:0008556">
    <property type="term" value="F:P-type potassium transmembrane transporter activity"/>
    <property type="evidence" value="ECO:0007669"/>
    <property type="project" value="InterPro"/>
</dbReference>
<dbReference type="GO" id="GO:0005886">
    <property type="term" value="C:plasma membrane"/>
    <property type="evidence" value="ECO:0007669"/>
    <property type="project" value="UniProtKB-SubCell"/>
</dbReference>
<evidence type="ECO:0000313" key="3">
    <source>
        <dbReference type="EMBL" id="URJ48322.1"/>
    </source>
</evidence>
<organism evidence="3 4">
    <name type="scientific">Paenibacillus polymyxa</name>
    <name type="common">Bacillus polymyxa</name>
    <dbReference type="NCBI Taxonomy" id="1406"/>
    <lineage>
        <taxon>Bacteria</taxon>
        <taxon>Bacillati</taxon>
        <taxon>Bacillota</taxon>
        <taxon>Bacilli</taxon>
        <taxon>Bacillales</taxon>
        <taxon>Paenibacillaceae</taxon>
        <taxon>Paenibacillus</taxon>
    </lineage>
</organism>
<proteinExistence type="inferred from homology"/>
<dbReference type="GO" id="GO:0005524">
    <property type="term" value="F:ATP binding"/>
    <property type="evidence" value="ECO:0007669"/>
    <property type="project" value="UniProtKB-UniRule"/>
</dbReference>
<sequence length="242" mass="25765">MSGFYRMMSGRRFAAHEKAESGGQGHNKRTGTGTVSEGQPERQEMRGSTVIGVALRTSVLMILLCGLAYPLVSTGVAQVLFPQQANGSMLRDAEGRVVGSELIGQSFADSAFFQGRVSSVDYNGAGSGSSNYAPSNPALIQRVKDSIADWQKHNPDVPVSQVPVDLITNSGSGLDPHISPQAARVQIPRISGLTGIPQDQLRALVQEQTEGRSAGVFGEPRVNVLKLNLALEAQIKVEPAKR</sequence>
<evidence type="ECO:0000313" key="4">
    <source>
        <dbReference type="Proteomes" id="UP001055784"/>
    </source>
</evidence>
<comment type="subunit">
    <text evidence="1">The system is composed of three essential subunits: KdpA, KdpB and KdpC.</text>
</comment>
<protein>
    <recommendedName>
        <fullName evidence="1">Potassium-transporting ATPase KdpC subunit</fullName>
    </recommendedName>
    <alternativeName>
        <fullName evidence="1">ATP phosphohydrolase [potassium-transporting] C chain</fullName>
    </alternativeName>
    <alternativeName>
        <fullName evidence="1">Potassium-binding and translocating subunit C</fullName>
    </alternativeName>
    <alternativeName>
        <fullName evidence="1">Potassium-translocating ATPase C chain</fullName>
    </alternativeName>
</protein>
<dbReference type="PANTHER" id="PTHR30042:SF2">
    <property type="entry name" value="POTASSIUM-TRANSPORTING ATPASE KDPC SUBUNIT"/>
    <property type="match status" value="1"/>
</dbReference>
<keyword evidence="1" id="KW-0472">Membrane</keyword>
<keyword evidence="1" id="KW-0067">ATP-binding</keyword>
<dbReference type="NCBIfam" id="TIGR00681">
    <property type="entry name" value="kdpC"/>
    <property type="match status" value="1"/>
</dbReference>
<feature type="transmembrane region" description="Helical" evidence="1">
    <location>
        <begin position="50"/>
        <end position="72"/>
    </location>
</feature>
<keyword evidence="1" id="KW-0630">Potassium</keyword>
<dbReference type="InterPro" id="IPR003820">
    <property type="entry name" value="KdpC"/>
</dbReference>
<comment type="subcellular location">
    <subcellularLocation>
        <location evidence="1">Cell membrane</location>
        <topology evidence="1">Single-pass membrane protein</topology>
    </subcellularLocation>
</comment>
<dbReference type="RefSeq" id="WP_061829573.1">
    <property type="nucleotide sequence ID" value="NZ_CP015423.1"/>
</dbReference>
<keyword evidence="1" id="KW-0813">Transport</keyword>
<feature type="region of interest" description="Disordered" evidence="2">
    <location>
        <begin position="15"/>
        <end position="46"/>
    </location>
</feature>
<accession>A0A1D7MLW1</accession>
<evidence type="ECO:0000256" key="1">
    <source>
        <dbReference type="HAMAP-Rule" id="MF_00276"/>
    </source>
</evidence>
<keyword evidence="1" id="KW-0812">Transmembrane</keyword>
<evidence type="ECO:0000256" key="2">
    <source>
        <dbReference type="SAM" id="MobiDB-lite"/>
    </source>
</evidence>
<dbReference type="NCBIfam" id="NF001454">
    <property type="entry name" value="PRK00315.1"/>
    <property type="match status" value="1"/>
</dbReference>
<dbReference type="Pfam" id="PF02669">
    <property type="entry name" value="KdpC"/>
    <property type="match status" value="1"/>
</dbReference>
<dbReference type="AlphaFoldDB" id="A0A1D7MLW1"/>
<keyword evidence="1" id="KW-0633">Potassium transport</keyword>
<reference evidence="3" key="1">
    <citation type="submission" date="2022-11" db="EMBL/GenBank/DDBJ databases">
        <authorList>
            <person name="Vasilchenko N.G."/>
            <person name="Prazdnova E.V."/>
            <person name="Gorovtsov A.V."/>
            <person name="Chistyakov V.A."/>
            <person name="Pak M.L."/>
        </authorList>
    </citation>
    <scope>NUCLEOTIDE SEQUENCE</scope>
    <source>
        <strain evidence="3">R 4.5</strain>
    </source>
</reference>
<dbReference type="Proteomes" id="UP001055784">
    <property type="component" value="Chromosome"/>
</dbReference>
<dbReference type="EMBL" id="CP097770">
    <property type="protein sequence ID" value="URJ48322.1"/>
    <property type="molecule type" value="Genomic_DNA"/>
</dbReference>
<keyword evidence="1" id="KW-0406">Ion transport</keyword>
<comment type="function">
    <text evidence="1">Part of the high-affinity ATP-driven potassium transport (or Kdp) system, which catalyzes the hydrolysis of ATP coupled with the electrogenic transport of potassium into the cytoplasm. This subunit acts as a catalytic chaperone that increases the ATP-binding affinity of the ATP-hydrolyzing subunit KdpB by the formation of a transient KdpB/KdpC/ATP ternary complex.</text>
</comment>
<keyword evidence="1" id="KW-1003">Cell membrane</keyword>
<dbReference type="PANTHER" id="PTHR30042">
    <property type="entry name" value="POTASSIUM-TRANSPORTING ATPASE C CHAIN"/>
    <property type="match status" value="1"/>
</dbReference>
<keyword evidence="1" id="KW-0547">Nucleotide-binding</keyword>
<name>A0A1D7MLW1_PAEPO</name>
<dbReference type="HAMAP" id="MF_00276">
    <property type="entry name" value="KdpC"/>
    <property type="match status" value="1"/>
</dbReference>